<name>K1DV95_9MICO</name>
<dbReference type="Proteomes" id="UP000004474">
    <property type="component" value="Unassembled WGS sequence"/>
</dbReference>
<evidence type="ECO:0000256" key="2">
    <source>
        <dbReference type="SAM" id="Phobius"/>
    </source>
</evidence>
<feature type="transmembrane region" description="Helical" evidence="2">
    <location>
        <begin position="34"/>
        <end position="57"/>
    </location>
</feature>
<dbReference type="eggNOG" id="ENOG5033A46">
    <property type="taxonomic scope" value="Bacteria"/>
</dbReference>
<comment type="caution">
    <text evidence="3">The sequence shown here is derived from an EMBL/GenBank/DDBJ whole genome shotgun (WGS) entry which is preliminary data.</text>
</comment>
<evidence type="ECO:0000313" key="6">
    <source>
        <dbReference type="Proteomes" id="UP000288711"/>
    </source>
</evidence>
<evidence type="ECO:0008006" key="7">
    <source>
        <dbReference type="Google" id="ProtNLM"/>
    </source>
</evidence>
<dbReference type="EMBL" id="ALWX01000065">
    <property type="protein sequence ID" value="EKA60304.1"/>
    <property type="molecule type" value="Genomic_DNA"/>
</dbReference>
<dbReference type="Proteomes" id="UP000288711">
    <property type="component" value="Unassembled WGS sequence"/>
</dbReference>
<proteinExistence type="predicted"/>
<evidence type="ECO:0000256" key="1">
    <source>
        <dbReference type="SAM" id="MobiDB-lite"/>
    </source>
</evidence>
<keyword evidence="6" id="KW-1185">Reference proteome</keyword>
<protein>
    <recommendedName>
        <fullName evidence="7">DUF4190 domain-containing protein</fullName>
    </recommendedName>
</protein>
<sequence length="119" mass="12245">MVGTVAGPYGGGTMTTPQLPPPSYPPMPRSHGNATTSLVLSIIGLTMVPGLGIIGWIMGSKALEEIDAHPEMGWTNRDHAVIGRLVGIVGTALLGFIVLLVVGYVVFILGLVAIIGTSP</sequence>
<organism evidence="3 5">
    <name type="scientific">Janibacter hoylei PVAS-1</name>
    <dbReference type="NCBI Taxonomy" id="1210046"/>
    <lineage>
        <taxon>Bacteria</taxon>
        <taxon>Bacillati</taxon>
        <taxon>Actinomycetota</taxon>
        <taxon>Actinomycetes</taxon>
        <taxon>Micrococcales</taxon>
        <taxon>Intrasporangiaceae</taxon>
        <taxon>Janibacter</taxon>
    </lineage>
</organism>
<accession>K1DV95</accession>
<feature type="region of interest" description="Disordered" evidence="1">
    <location>
        <begin position="1"/>
        <end position="28"/>
    </location>
</feature>
<reference evidence="3 5" key="2">
    <citation type="journal article" date="2012" name="J. Bacteriol.">
        <title>Genome Sequence of Janibacter hoylei MTCC8307, Isolated from the Stratospheric Air.</title>
        <authorList>
            <person name="Pawar S.P."/>
            <person name="Dhotre D.P."/>
            <person name="Shetty S.A."/>
            <person name="Chowdhury S.P."/>
            <person name="Chaudhari B.L."/>
            <person name="Shouche Y.S."/>
        </authorList>
    </citation>
    <scope>NUCLEOTIDE SEQUENCE [LARGE SCALE GENOMIC DNA]</scope>
    <source>
        <strain evidence="3 5">PVAS-1</strain>
    </source>
</reference>
<dbReference type="EMBL" id="PIPF01000007">
    <property type="protein sequence ID" value="RWU83652.1"/>
    <property type="molecule type" value="Genomic_DNA"/>
</dbReference>
<evidence type="ECO:0000313" key="3">
    <source>
        <dbReference type="EMBL" id="EKA60304.1"/>
    </source>
</evidence>
<keyword evidence="2" id="KW-0472">Membrane</keyword>
<dbReference type="AlphaFoldDB" id="K1DV95"/>
<feature type="transmembrane region" description="Helical" evidence="2">
    <location>
        <begin position="85"/>
        <end position="115"/>
    </location>
</feature>
<gene>
    <name evidence="3" type="ORF">B277_13599</name>
    <name evidence="4" type="ORF">CWN80_07760</name>
</gene>
<keyword evidence="2" id="KW-0812">Transmembrane</keyword>
<reference evidence="4" key="3">
    <citation type="submission" date="2017-11" db="EMBL/GenBank/DDBJ databases">
        <authorList>
            <person name="Seuylemezian A."/>
            <person name="Cooper K."/>
            <person name="Vaishampayan P."/>
        </authorList>
    </citation>
    <scope>NUCLEOTIDE SEQUENCE</scope>
    <source>
        <strain evidence="4">PVAS-1</strain>
    </source>
</reference>
<keyword evidence="2" id="KW-1133">Transmembrane helix</keyword>
<evidence type="ECO:0000313" key="5">
    <source>
        <dbReference type="Proteomes" id="UP000004474"/>
    </source>
</evidence>
<evidence type="ECO:0000313" key="4">
    <source>
        <dbReference type="EMBL" id="RWU83652.1"/>
    </source>
</evidence>
<feature type="compositionally biased region" description="Pro residues" evidence="1">
    <location>
        <begin position="18"/>
        <end position="28"/>
    </location>
</feature>
<reference evidence="4 6" key="1">
    <citation type="journal article" date="2009" name="Int. J. Syst. Evol. Microbiol.">
        <title>Janibacter hoylei sp. nov., Bacillus isronensis sp. nov. and Bacillus aryabhattai sp. nov., isolated from cryotubes used for collecting air from the upper atmosphere.</title>
        <authorList>
            <person name="Shivaji S."/>
            <person name="Chaturvedi P."/>
            <person name="Begum Z."/>
            <person name="Pindi P.K."/>
            <person name="Manorama R."/>
            <person name="Padmanaban D.A."/>
            <person name="Shouche Y.S."/>
            <person name="Pawar S."/>
            <person name="Vaishampayan P."/>
            <person name="Dutt C.B."/>
            <person name="Datta G.N."/>
            <person name="Manchanda R.K."/>
            <person name="Rao U.R."/>
            <person name="Bhargava P.M."/>
            <person name="Narlikar J.V."/>
        </authorList>
    </citation>
    <scope>NUCLEOTIDE SEQUENCE [LARGE SCALE GENOMIC DNA]</scope>
    <source>
        <strain evidence="4 6">PVAS-1</strain>
    </source>
</reference>